<feature type="domain" description="PucR C-terminal helix-turn-helix" evidence="1">
    <location>
        <begin position="43"/>
        <end position="97"/>
    </location>
</feature>
<dbReference type="PANTHER" id="PTHR33744:SF1">
    <property type="entry name" value="DNA-BINDING TRANSCRIPTIONAL ACTIVATOR ADER"/>
    <property type="match status" value="1"/>
</dbReference>
<dbReference type="Pfam" id="PF13556">
    <property type="entry name" value="HTH_30"/>
    <property type="match status" value="1"/>
</dbReference>
<gene>
    <name evidence="2" type="ORF">VXC91_36410</name>
</gene>
<dbReference type="PANTHER" id="PTHR33744">
    <property type="entry name" value="CARBOHYDRATE DIACID REGULATOR"/>
    <property type="match status" value="1"/>
</dbReference>
<dbReference type="EMBL" id="JAYWVC010000216">
    <property type="protein sequence ID" value="MED7827251.1"/>
    <property type="molecule type" value="Genomic_DNA"/>
</dbReference>
<dbReference type="RefSeq" id="WP_329511634.1">
    <property type="nucleotide sequence ID" value="NZ_BAAAYZ010000105.1"/>
</dbReference>
<comment type="caution">
    <text evidence="2">The sequence shown here is derived from an EMBL/GenBank/DDBJ whole genome shotgun (WGS) entry which is preliminary data.</text>
</comment>
<name>A0ABU7FTK1_9ACTN</name>
<dbReference type="Gene3D" id="1.10.10.2840">
    <property type="entry name" value="PucR C-terminal helix-turn-helix domain"/>
    <property type="match status" value="1"/>
</dbReference>
<dbReference type="InterPro" id="IPR051448">
    <property type="entry name" value="CdaR-like_regulators"/>
</dbReference>
<proteinExistence type="predicted"/>
<dbReference type="InterPro" id="IPR025736">
    <property type="entry name" value="PucR_C-HTH_dom"/>
</dbReference>
<evidence type="ECO:0000313" key="2">
    <source>
        <dbReference type="EMBL" id="MED7827251.1"/>
    </source>
</evidence>
<evidence type="ECO:0000313" key="3">
    <source>
        <dbReference type="Proteomes" id="UP001333996"/>
    </source>
</evidence>
<dbReference type="InterPro" id="IPR042070">
    <property type="entry name" value="PucR_C-HTH_sf"/>
</dbReference>
<keyword evidence="3" id="KW-1185">Reference proteome</keyword>
<protein>
    <submittedName>
        <fullName evidence="2">Helix-turn-helix domain-containing protein</fullName>
    </submittedName>
</protein>
<sequence>MHDVQVATFDDVSLAVLGARSEQVVHEFVARVLGQLASADAELRETVRVYIRRTYSTSPRAEELSAHRNTVVNRIHHAEKLLSRPLADYGLEVGIALELYRWLT</sequence>
<organism evidence="2 3">
    <name type="scientific">Streptomyces chiangmaiensis</name>
    <dbReference type="NCBI Taxonomy" id="766497"/>
    <lineage>
        <taxon>Bacteria</taxon>
        <taxon>Bacillati</taxon>
        <taxon>Actinomycetota</taxon>
        <taxon>Actinomycetes</taxon>
        <taxon>Kitasatosporales</taxon>
        <taxon>Streptomycetaceae</taxon>
        <taxon>Streptomyces</taxon>
    </lineage>
</organism>
<accession>A0ABU7FTK1</accession>
<reference evidence="2" key="1">
    <citation type="submission" date="2024-01" db="EMBL/GenBank/DDBJ databases">
        <title>First draft genome sequence data of TA4-1, the type strain of Gram-positive actinobacterium Streptomyces chiangmaiensis.</title>
        <authorList>
            <person name="Yasawong M."/>
            <person name="Nantapong N."/>
        </authorList>
    </citation>
    <scope>NUCLEOTIDE SEQUENCE</scope>
    <source>
        <strain evidence="2">TA4-1</strain>
    </source>
</reference>
<evidence type="ECO:0000259" key="1">
    <source>
        <dbReference type="Pfam" id="PF13556"/>
    </source>
</evidence>
<dbReference type="Proteomes" id="UP001333996">
    <property type="component" value="Unassembled WGS sequence"/>
</dbReference>